<dbReference type="RefSeq" id="WP_182921906.1">
    <property type="nucleotide sequence ID" value="NZ_WNXD01000001.1"/>
</dbReference>
<keyword evidence="2" id="KW-1185">Reference proteome</keyword>
<gene>
    <name evidence="1" type="ORF">GM921_07145</name>
</gene>
<evidence type="ECO:0000313" key="1">
    <source>
        <dbReference type="EMBL" id="MBB2145253.1"/>
    </source>
</evidence>
<accession>A0A923DYS1</accession>
<organism evidence="1 2">
    <name type="scientific">Pedobacter planticolens</name>
    <dbReference type="NCBI Taxonomy" id="2679964"/>
    <lineage>
        <taxon>Bacteria</taxon>
        <taxon>Pseudomonadati</taxon>
        <taxon>Bacteroidota</taxon>
        <taxon>Sphingobacteriia</taxon>
        <taxon>Sphingobacteriales</taxon>
        <taxon>Sphingobacteriaceae</taxon>
        <taxon>Pedobacter</taxon>
    </lineage>
</organism>
<dbReference type="EMBL" id="WNXD01000001">
    <property type="protein sequence ID" value="MBB2145253.1"/>
    <property type="molecule type" value="Genomic_DNA"/>
</dbReference>
<comment type="caution">
    <text evidence="1">The sequence shown here is derived from an EMBL/GenBank/DDBJ whole genome shotgun (WGS) entry which is preliminary data.</text>
</comment>
<sequence>MKRIYITLGVLLLGMIAMAYLYFSNLNTETNAGDLSLNAVASNSSIVFSFENDKSFYEILSGQELFQHILGESKAKSFKSLRENLISQPEINKAIDGQKVYVGVLAGEGNQVDYLISAQLKPSSEPQKIVVALNSQKAKINKIGDIYQLTFVDSTTCFLGIKDLLVVISNTPKVIQNILKEQRSTDPTFANYIKSNSRFNKNTLANLYINFNKVPFLLKNILNSNINGELNIFNKQNSFAALSYNFSREKLLFNGNTDVNDLNSYYKLFTTVPEQKIVIDNILPQKTANYTIYTINDYKSWFENLTAWFAKRKTSENVPKNIKAINQKYRLDLNEIFPKYFKNQFVTFQLGSGEKFGAIALVNGEKVSQLLLDLSADYAPDVKIFKESNIPYSFFGDPFKKFERPFYTIIDNYMVMANNASSIQVFLSRYKNNELLIHDENYTDFRDQLSSSATISFYVNNKNSADIFGRNLKSPYFKQYQSKTGFKEFDAFCYQLSGDNGKFLSNLLLYKEPEKSLKTDSLQVNP</sequence>
<evidence type="ECO:0008006" key="3">
    <source>
        <dbReference type="Google" id="ProtNLM"/>
    </source>
</evidence>
<proteinExistence type="predicted"/>
<dbReference type="Proteomes" id="UP000601055">
    <property type="component" value="Unassembled WGS sequence"/>
</dbReference>
<protein>
    <recommendedName>
        <fullName evidence="3">DUF3352 domain-containing protein</fullName>
    </recommendedName>
</protein>
<dbReference type="AlphaFoldDB" id="A0A923DYS1"/>
<name>A0A923DYS1_9SPHI</name>
<evidence type="ECO:0000313" key="2">
    <source>
        <dbReference type="Proteomes" id="UP000601055"/>
    </source>
</evidence>
<reference evidence="1" key="1">
    <citation type="submission" date="2019-11" db="EMBL/GenBank/DDBJ databases">
        <title>Description of Pedobacter sp. LMG 31464T.</title>
        <authorList>
            <person name="Carlier A."/>
            <person name="Qi S."/>
            <person name="Vandamme P."/>
        </authorList>
    </citation>
    <scope>NUCLEOTIDE SEQUENCE</scope>
    <source>
        <strain evidence="1">LMG 31464</strain>
    </source>
</reference>